<keyword evidence="2" id="KW-1185">Reference proteome</keyword>
<dbReference type="Proteomes" id="UP001476583">
    <property type="component" value="Chromosome"/>
</dbReference>
<organism evidence="1 2">
    <name type="scientific">Ectopseudomonas mendocina</name>
    <name type="common">Pseudomonas mendocina</name>
    <dbReference type="NCBI Taxonomy" id="300"/>
    <lineage>
        <taxon>Bacteria</taxon>
        <taxon>Pseudomonadati</taxon>
        <taxon>Pseudomonadota</taxon>
        <taxon>Gammaproteobacteria</taxon>
        <taxon>Pseudomonadales</taxon>
        <taxon>Pseudomonadaceae</taxon>
        <taxon>Ectopseudomonas</taxon>
    </lineage>
</organism>
<gene>
    <name evidence="1" type="ORF">WG219_09895</name>
</gene>
<evidence type="ECO:0000313" key="2">
    <source>
        <dbReference type="Proteomes" id="UP001476583"/>
    </source>
</evidence>
<sequence length="105" mass="11936">MNHAISNAGALEAVYYTSIARDEDASRSFDLRSDQARDELEWRDIEDAMCCAPVAQRKEFWTQLMSLLDVEPRFMARQNVSLIAGPLQESVALAIDQKVRKEFGQ</sequence>
<evidence type="ECO:0000313" key="1">
    <source>
        <dbReference type="EMBL" id="WXL27732.1"/>
    </source>
</evidence>
<dbReference type="EMBL" id="CP148074">
    <property type="protein sequence ID" value="WXL27732.1"/>
    <property type="molecule type" value="Genomic_DNA"/>
</dbReference>
<accession>A0ABZ2RN98</accession>
<proteinExistence type="predicted"/>
<name>A0ABZ2RN98_ECTME</name>
<reference evidence="1 2" key="1">
    <citation type="submission" date="2024-03" db="EMBL/GenBank/DDBJ databases">
        <title>Complete genome of BD2.</title>
        <authorList>
            <person name="Cao G."/>
        </authorList>
    </citation>
    <scope>NUCLEOTIDE SEQUENCE [LARGE SCALE GENOMIC DNA]</scope>
    <source>
        <strain evidence="1 2">BD2</strain>
    </source>
</reference>
<protein>
    <submittedName>
        <fullName evidence="1">Uncharacterized protein</fullName>
    </submittedName>
</protein>